<dbReference type="NCBIfam" id="TIGR00481">
    <property type="entry name" value="YbhB/YbcL family Raf kinase inhibitor-like protein"/>
    <property type="match status" value="1"/>
</dbReference>
<proteinExistence type="predicted"/>
<comment type="caution">
    <text evidence="1">The sequence shown here is derived from an EMBL/GenBank/DDBJ whole genome shotgun (WGS) entry which is preliminary data.</text>
</comment>
<dbReference type="RefSeq" id="WP_110781420.1">
    <property type="nucleotide sequence ID" value="NZ_QJTI01000016.1"/>
</dbReference>
<reference evidence="1 2" key="1">
    <citation type="submission" date="2018-06" db="EMBL/GenBank/DDBJ databases">
        <title>Genomic Encyclopedia of Archaeal and Bacterial Type Strains, Phase II (KMG-II): from individual species to whole genera.</title>
        <authorList>
            <person name="Goeker M."/>
        </authorList>
    </citation>
    <scope>NUCLEOTIDE SEQUENCE [LARGE SCALE GENOMIC DNA]</scope>
    <source>
        <strain evidence="1 2">JCM 11668</strain>
    </source>
</reference>
<dbReference type="OrthoDB" id="9797506at2"/>
<dbReference type="InterPro" id="IPR036610">
    <property type="entry name" value="PEBP-like_sf"/>
</dbReference>
<dbReference type="InterPro" id="IPR005247">
    <property type="entry name" value="YbhB_YbcL/LppC-like"/>
</dbReference>
<accession>A0A318TFD4</accession>
<dbReference type="InterPro" id="IPR008914">
    <property type="entry name" value="PEBP"/>
</dbReference>
<protein>
    <submittedName>
        <fullName evidence="1">PBP family phospholipid-binding protein</fullName>
    </submittedName>
</protein>
<dbReference type="Proteomes" id="UP000248148">
    <property type="component" value="Unassembled WGS sequence"/>
</dbReference>
<gene>
    <name evidence="1" type="ORF">BJ122_11630</name>
</gene>
<dbReference type="CDD" id="cd00865">
    <property type="entry name" value="PEBP_bact_arch"/>
    <property type="match status" value="1"/>
</dbReference>
<dbReference type="SUPFAM" id="SSF49777">
    <property type="entry name" value="PEBP-like"/>
    <property type="match status" value="1"/>
</dbReference>
<dbReference type="Pfam" id="PF01161">
    <property type="entry name" value="PBP"/>
    <property type="match status" value="1"/>
</dbReference>
<evidence type="ECO:0000313" key="2">
    <source>
        <dbReference type="Proteomes" id="UP000248148"/>
    </source>
</evidence>
<name>A0A318TFD4_9BRAD</name>
<dbReference type="Gene3D" id="3.90.280.10">
    <property type="entry name" value="PEBP-like"/>
    <property type="match status" value="1"/>
</dbReference>
<dbReference type="PANTHER" id="PTHR30289:SF1">
    <property type="entry name" value="PEBP (PHOSPHATIDYLETHANOLAMINE-BINDING PROTEIN) FAMILY PROTEIN"/>
    <property type="match status" value="1"/>
</dbReference>
<dbReference type="EMBL" id="QJTI01000016">
    <property type="protein sequence ID" value="PYF01898.1"/>
    <property type="molecule type" value="Genomic_DNA"/>
</dbReference>
<dbReference type="AlphaFoldDB" id="A0A318TFD4"/>
<sequence>MAFSVRSNSFKDGDYLPKPHILSEDFGFGCAGGNQSPHLAWSGAPEGTKSFAVTCYDPDAPTGSGFWHWLVVNIPANVTELELDAGNPRAPKLPAGALQTRTDFGAPGYGGPCPPPGDHPHRYFFTVFAVGAETLPVAADTSAAVVGFNLHFNTLAKAAIVGLFKRD</sequence>
<dbReference type="PANTHER" id="PTHR30289">
    <property type="entry name" value="UNCHARACTERIZED PROTEIN YBCL-RELATED"/>
    <property type="match status" value="1"/>
</dbReference>
<evidence type="ECO:0000313" key="1">
    <source>
        <dbReference type="EMBL" id="PYF01898.1"/>
    </source>
</evidence>
<keyword evidence="2" id="KW-1185">Reference proteome</keyword>
<organism evidence="1 2">
    <name type="scientific">Rhodopseudomonas faecalis</name>
    <dbReference type="NCBI Taxonomy" id="99655"/>
    <lineage>
        <taxon>Bacteria</taxon>
        <taxon>Pseudomonadati</taxon>
        <taxon>Pseudomonadota</taxon>
        <taxon>Alphaproteobacteria</taxon>
        <taxon>Hyphomicrobiales</taxon>
        <taxon>Nitrobacteraceae</taxon>
        <taxon>Rhodopseudomonas</taxon>
    </lineage>
</organism>